<reference evidence="1" key="1">
    <citation type="journal article" date="2015" name="Nature">
        <title>Complex archaea that bridge the gap between prokaryotes and eukaryotes.</title>
        <authorList>
            <person name="Spang A."/>
            <person name="Saw J.H."/>
            <person name="Jorgensen S.L."/>
            <person name="Zaremba-Niedzwiedzka K."/>
            <person name="Martijn J."/>
            <person name="Lind A.E."/>
            <person name="van Eijk R."/>
            <person name="Schleper C."/>
            <person name="Guy L."/>
            <person name="Ettema T.J."/>
        </authorList>
    </citation>
    <scope>NUCLEOTIDE SEQUENCE</scope>
</reference>
<evidence type="ECO:0000313" key="1">
    <source>
        <dbReference type="EMBL" id="KKL87673.1"/>
    </source>
</evidence>
<protein>
    <submittedName>
        <fullName evidence="1">Uncharacterized protein</fullName>
    </submittedName>
</protein>
<feature type="non-terminal residue" evidence="1">
    <location>
        <position position="1"/>
    </location>
</feature>
<sequence>VPGTYSLPSLGHFVTLREAGGAPAEYKVEKVEHEYTYKEVVNARTGDAITSLDAYITVTVSVVV</sequence>
<dbReference type="EMBL" id="LAZR01020772">
    <property type="protein sequence ID" value="KKL87673.1"/>
    <property type="molecule type" value="Genomic_DNA"/>
</dbReference>
<name>A0A0F9FN61_9ZZZZ</name>
<dbReference type="AlphaFoldDB" id="A0A0F9FN61"/>
<organism evidence="1">
    <name type="scientific">marine sediment metagenome</name>
    <dbReference type="NCBI Taxonomy" id="412755"/>
    <lineage>
        <taxon>unclassified sequences</taxon>
        <taxon>metagenomes</taxon>
        <taxon>ecological metagenomes</taxon>
    </lineage>
</organism>
<gene>
    <name evidence="1" type="ORF">LCGC14_1932400</name>
</gene>
<accession>A0A0F9FN61</accession>
<proteinExistence type="predicted"/>
<comment type="caution">
    <text evidence="1">The sequence shown here is derived from an EMBL/GenBank/DDBJ whole genome shotgun (WGS) entry which is preliminary data.</text>
</comment>